<name>A0AAN8XDT2_HALRR</name>
<organism evidence="9 10">
    <name type="scientific">Halocaridina rubra</name>
    <name type="common">Hawaiian red shrimp</name>
    <dbReference type="NCBI Taxonomy" id="373956"/>
    <lineage>
        <taxon>Eukaryota</taxon>
        <taxon>Metazoa</taxon>
        <taxon>Ecdysozoa</taxon>
        <taxon>Arthropoda</taxon>
        <taxon>Crustacea</taxon>
        <taxon>Multicrustacea</taxon>
        <taxon>Malacostraca</taxon>
        <taxon>Eumalacostraca</taxon>
        <taxon>Eucarida</taxon>
        <taxon>Decapoda</taxon>
        <taxon>Pleocyemata</taxon>
        <taxon>Caridea</taxon>
        <taxon>Atyoidea</taxon>
        <taxon>Atyidae</taxon>
        <taxon>Halocaridina</taxon>
    </lineage>
</organism>
<dbReference type="Proteomes" id="UP001381693">
    <property type="component" value="Unassembled WGS sequence"/>
</dbReference>
<keyword evidence="7 8" id="KW-0472">Membrane</keyword>
<keyword evidence="10" id="KW-1185">Reference proteome</keyword>
<evidence type="ECO:0008006" key="11">
    <source>
        <dbReference type="Google" id="ProtNLM"/>
    </source>
</evidence>
<accession>A0AAN8XDT2</accession>
<evidence type="ECO:0000256" key="3">
    <source>
        <dbReference type="ARBA" id="ARBA00022448"/>
    </source>
</evidence>
<keyword evidence="6 8" id="KW-1133">Transmembrane helix</keyword>
<dbReference type="GO" id="GO:0005464">
    <property type="term" value="F:UDP-xylose transmembrane transporter activity"/>
    <property type="evidence" value="ECO:0007669"/>
    <property type="project" value="TreeGrafter"/>
</dbReference>
<reference evidence="9 10" key="1">
    <citation type="submission" date="2023-11" db="EMBL/GenBank/DDBJ databases">
        <title>Halocaridina rubra genome assembly.</title>
        <authorList>
            <person name="Smith C."/>
        </authorList>
    </citation>
    <scope>NUCLEOTIDE SEQUENCE [LARGE SCALE GENOMIC DNA]</scope>
    <source>
        <strain evidence="9">EP-1</strain>
        <tissue evidence="9">Whole</tissue>
    </source>
</reference>
<keyword evidence="4" id="KW-0762">Sugar transport</keyword>
<feature type="transmembrane region" description="Helical" evidence="8">
    <location>
        <begin position="297"/>
        <end position="318"/>
    </location>
</feature>
<feature type="transmembrane region" description="Helical" evidence="8">
    <location>
        <begin position="124"/>
        <end position="142"/>
    </location>
</feature>
<evidence type="ECO:0000256" key="7">
    <source>
        <dbReference type="ARBA" id="ARBA00023136"/>
    </source>
</evidence>
<comment type="subcellular location">
    <subcellularLocation>
        <location evidence="1">Endomembrane system</location>
        <topology evidence="1">Multi-pass membrane protein</topology>
    </subcellularLocation>
</comment>
<evidence type="ECO:0000256" key="5">
    <source>
        <dbReference type="ARBA" id="ARBA00022692"/>
    </source>
</evidence>
<protein>
    <recommendedName>
        <fullName evidence="11">UDP-xylose and UDP-N-acetylglucosamine transporter</fullName>
    </recommendedName>
</protein>
<proteinExistence type="inferred from homology"/>
<evidence type="ECO:0000256" key="2">
    <source>
        <dbReference type="ARBA" id="ARBA00010694"/>
    </source>
</evidence>
<evidence type="ECO:0000313" key="9">
    <source>
        <dbReference type="EMBL" id="KAK7078598.1"/>
    </source>
</evidence>
<feature type="transmembrane region" description="Helical" evidence="8">
    <location>
        <begin position="94"/>
        <end position="112"/>
    </location>
</feature>
<evidence type="ECO:0000256" key="8">
    <source>
        <dbReference type="SAM" id="Phobius"/>
    </source>
</evidence>
<feature type="transmembrane region" description="Helical" evidence="8">
    <location>
        <begin position="7"/>
        <end position="25"/>
    </location>
</feature>
<comment type="similarity">
    <text evidence="2">Belongs to the nucleotide-sugar transporter family. SLC35B subfamily.</text>
</comment>
<dbReference type="EMBL" id="JAXCGZ010007745">
    <property type="protein sequence ID" value="KAK7078598.1"/>
    <property type="molecule type" value="Genomic_DNA"/>
</dbReference>
<dbReference type="InterPro" id="IPR013657">
    <property type="entry name" value="SCL35B1-4/HUT1"/>
</dbReference>
<feature type="transmembrane region" description="Helical" evidence="8">
    <location>
        <begin position="66"/>
        <end position="88"/>
    </location>
</feature>
<evidence type="ECO:0000313" key="10">
    <source>
        <dbReference type="Proteomes" id="UP001381693"/>
    </source>
</evidence>
<dbReference type="GO" id="GO:0005462">
    <property type="term" value="F:UDP-N-acetylglucosamine transmembrane transporter activity"/>
    <property type="evidence" value="ECO:0007669"/>
    <property type="project" value="TreeGrafter"/>
</dbReference>
<gene>
    <name evidence="9" type="ORF">SK128_012095</name>
</gene>
<keyword evidence="5 8" id="KW-0812">Transmembrane</keyword>
<dbReference type="GO" id="GO:0005789">
    <property type="term" value="C:endoplasmic reticulum membrane"/>
    <property type="evidence" value="ECO:0007669"/>
    <property type="project" value="TreeGrafter"/>
</dbReference>
<evidence type="ECO:0000256" key="4">
    <source>
        <dbReference type="ARBA" id="ARBA00022597"/>
    </source>
</evidence>
<feature type="transmembrane region" description="Helical" evidence="8">
    <location>
        <begin position="31"/>
        <end position="54"/>
    </location>
</feature>
<feature type="transmembrane region" description="Helical" evidence="8">
    <location>
        <begin position="157"/>
        <end position="175"/>
    </location>
</feature>
<dbReference type="GO" id="GO:0000139">
    <property type="term" value="C:Golgi membrane"/>
    <property type="evidence" value="ECO:0007669"/>
    <property type="project" value="TreeGrafter"/>
</dbReference>
<dbReference type="PANTHER" id="PTHR10778">
    <property type="entry name" value="SOLUTE CARRIER FAMILY 35 MEMBER B"/>
    <property type="match status" value="1"/>
</dbReference>
<dbReference type="PANTHER" id="PTHR10778:SF4">
    <property type="entry name" value="NUCLEOTIDE SUGAR TRANSPORTER SLC35B4"/>
    <property type="match status" value="1"/>
</dbReference>
<feature type="transmembrane region" description="Helical" evidence="8">
    <location>
        <begin position="195"/>
        <end position="215"/>
    </location>
</feature>
<sequence>MSAGTAILFVFIGCCSNVIFLELLVKDEPGGGNIITCAQFIFIALEGFIFTSDFGRKKSVIPVKNYLVLVVMFFIVNVSNNLAFSFKISMPLHMIFRSGGLIANMIMAIIVLGRRYSISKYLSVAMITLGTTICTFASAGTLDESSEENKRDGPSSFAVWLMGIGLLTFALFMSARMGIYQETLYAQHGKHSREALYYIHMMSLPGFLMTGSSIVEHAFKFSTSLPLPALASVPILASIPRLWLYLVGNMLTQFVCISSVFKLTSECTSLTVTLVLTLRKFLSLIFSIIYFQNPFTISHWLGTFLVFGGTLIFTDIIGKFREVFKQSQKKLD</sequence>
<evidence type="ECO:0000256" key="1">
    <source>
        <dbReference type="ARBA" id="ARBA00004127"/>
    </source>
</evidence>
<dbReference type="AlphaFoldDB" id="A0AAN8XDT2"/>
<dbReference type="Pfam" id="PF08449">
    <property type="entry name" value="UAA"/>
    <property type="match status" value="1"/>
</dbReference>
<keyword evidence="3" id="KW-0813">Transport</keyword>
<evidence type="ECO:0000256" key="6">
    <source>
        <dbReference type="ARBA" id="ARBA00022989"/>
    </source>
</evidence>
<comment type="caution">
    <text evidence="9">The sequence shown here is derived from an EMBL/GenBank/DDBJ whole genome shotgun (WGS) entry which is preliminary data.</text>
</comment>